<keyword evidence="2" id="KW-1185">Reference proteome</keyword>
<dbReference type="RefSeq" id="WP_191709973.1">
    <property type="nucleotide sequence ID" value="NZ_JACSPQ010000002.1"/>
</dbReference>
<protein>
    <recommendedName>
        <fullName evidence="3">Restriction endonuclease</fullName>
    </recommendedName>
</protein>
<name>A0ABR8VB04_9BACT</name>
<gene>
    <name evidence="1" type="ORF">H9626_06490</name>
</gene>
<sequence>MNGKDFILLKQQNWAKRKGIELVPGTIGSNGEKNYVSKVAQNLFEPLSEDNFACYNQGDGNETKDGGKRRAKMKALHSSSAIVVNLFQYWQRENGIHLPSLLRALKLPATRYVGKEYKNVGSQTDCTIVETSKPLSFNGIKFEEKFEISPDKALFPHTPNIDVVIYGDYDFAIESKFTEPYSSKHDGLKTKYVEDTSFWESLPNLYELAKEISPYNNKFRYLDAAQLIKHVLGLKKKYIKTHSDMQTSSGHALKIAAKPYEFYLVYLWYDVLGEDGFKHREEIEQFARIAEEDGIRFKHITYQEVIANLSKDCYEGNEAYCDYMTERYL</sequence>
<dbReference type="EMBL" id="JACSPQ010000002">
    <property type="protein sequence ID" value="MBD8001867.1"/>
    <property type="molecule type" value="Genomic_DNA"/>
</dbReference>
<dbReference type="InterPro" id="IPR054333">
    <property type="entry name" value="REase-ARP-assoc"/>
</dbReference>
<dbReference type="Proteomes" id="UP000616346">
    <property type="component" value="Unassembled WGS sequence"/>
</dbReference>
<evidence type="ECO:0000313" key="2">
    <source>
        <dbReference type="Proteomes" id="UP000616346"/>
    </source>
</evidence>
<evidence type="ECO:0008006" key="3">
    <source>
        <dbReference type="Google" id="ProtNLM"/>
    </source>
</evidence>
<proteinExistence type="predicted"/>
<dbReference type="Pfam" id="PF22558">
    <property type="entry name" value="REase-ARP"/>
    <property type="match status" value="1"/>
</dbReference>
<reference evidence="1 2" key="1">
    <citation type="submission" date="2020-08" db="EMBL/GenBank/DDBJ databases">
        <title>A Genomic Blueprint of the Chicken Gut Microbiome.</title>
        <authorList>
            <person name="Gilroy R."/>
            <person name="Ravi A."/>
            <person name="Getino M."/>
            <person name="Pursley I."/>
            <person name="Horton D.L."/>
            <person name="Alikhan N.-F."/>
            <person name="Baker D."/>
            <person name="Gharbi K."/>
            <person name="Hall N."/>
            <person name="Watson M."/>
            <person name="Adriaenssens E.M."/>
            <person name="Foster-Nyarko E."/>
            <person name="Jarju S."/>
            <person name="Secka A."/>
            <person name="Antonio M."/>
            <person name="Oren A."/>
            <person name="Chaudhuri R."/>
            <person name="La Ragione R.M."/>
            <person name="Hildebrand F."/>
            <person name="Pallen M.J."/>
        </authorList>
    </citation>
    <scope>NUCLEOTIDE SEQUENCE [LARGE SCALE GENOMIC DNA]</scope>
    <source>
        <strain evidence="1 2">Sa1YUN3</strain>
    </source>
</reference>
<evidence type="ECO:0000313" key="1">
    <source>
        <dbReference type="EMBL" id="MBD8001867.1"/>
    </source>
</evidence>
<organism evidence="1 2">
    <name type="scientific">Phocaeicola faecium</name>
    <dbReference type="NCBI Taxonomy" id="2762213"/>
    <lineage>
        <taxon>Bacteria</taxon>
        <taxon>Pseudomonadati</taxon>
        <taxon>Bacteroidota</taxon>
        <taxon>Bacteroidia</taxon>
        <taxon>Bacteroidales</taxon>
        <taxon>Bacteroidaceae</taxon>
        <taxon>Phocaeicola</taxon>
    </lineage>
</organism>
<accession>A0ABR8VB04</accession>
<comment type="caution">
    <text evidence="1">The sequence shown here is derived from an EMBL/GenBank/DDBJ whole genome shotgun (WGS) entry which is preliminary data.</text>
</comment>